<evidence type="ECO:0000256" key="1">
    <source>
        <dbReference type="SAM" id="Phobius"/>
    </source>
</evidence>
<dbReference type="RefSeq" id="WP_167395563.1">
    <property type="nucleotide sequence ID" value="NZ_CP065726.1"/>
</dbReference>
<evidence type="ECO:0000313" key="3">
    <source>
        <dbReference type="Proteomes" id="UP000594865"/>
    </source>
</evidence>
<protein>
    <submittedName>
        <fullName evidence="2">Uncharacterized protein</fullName>
    </submittedName>
</protein>
<organism evidence="2 3">
    <name type="scientific">Neisseria cinerea</name>
    <dbReference type="NCBI Taxonomy" id="483"/>
    <lineage>
        <taxon>Bacteria</taxon>
        <taxon>Pseudomonadati</taxon>
        <taxon>Pseudomonadota</taxon>
        <taxon>Betaproteobacteria</taxon>
        <taxon>Neisseriales</taxon>
        <taxon>Neisseriaceae</taxon>
        <taxon>Neisseria</taxon>
    </lineage>
</organism>
<proteinExistence type="predicted"/>
<dbReference type="Proteomes" id="UP000594865">
    <property type="component" value="Chromosome"/>
</dbReference>
<evidence type="ECO:0000313" key="2">
    <source>
        <dbReference type="EMBL" id="QPT38241.1"/>
    </source>
</evidence>
<sequence>MPSETLSRYSDGLLPIKNSGKCRRFLLKPRHALLKQNKQHVSRVDFLKKPSLFTISCSSSLDFSAYSIFSALCSLAASIIPSPTVFAAFATPFQKPIIMFSNRFK</sequence>
<keyword evidence="3" id="KW-1185">Reference proteome</keyword>
<dbReference type="GeneID" id="94486554"/>
<dbReference type="EMBL" id="CP065726">
    <property type="protein sequence ID" value="QPT38241.1"/>
    <property type="molecule type" value="Genomic_DNA"/>
</dbReference>
<feature type="transmembrane region" description="Helical" evidence="1">
    <location>
        <begin position="68"/>
        <end position="93"/>
    </location>
</feature>
<dbReference type="AlphaFoldDB" id="A0A7T3EVW1"/>
<reference evidence="2 3" key="1">
    <citation type="submission" date="2020-12" db="EMBL/GenBank/DDBJ databases">
        <title>FDA dAtabase for Regulatory Grade micrObial Sequences (FDA-ARGOS): Supporting development and validation of Infectious Disease Dx tests.</title>
        <authorList>
            <person name="Sproer C."/>
            <person name="Gronow S."/>
            <person name="Severitt S."/>
            <person name="Schroder I."/>
            <person name="Tallon L."/>
            <person name="Sadzewicz L."/>
            <person name="Zhao X."/>
            <person name="Boylan J."/>
            <person name="Ott S."/>
            <person name="Bowen H."/>
            <person name="Vavikolanu K."/>
            <person name="Mehta A."/>
            <person name="Aluvathingal J."/>
            <person name="Nadendla S."/>
            <person name="Lowell S."/>
            <person name="Myers T."/>
            <person name="Yan Y."/>
            <person name="Sichtig H."/>
        </authorList>
    </citation>
    <scope>NUCLEOTIDE SEQUENCE [LARGE SCALE GENOMIC DNA]</scope>
    <source>
        <strain evidence="2 3">FDAARGOS_871</strain>
    </source>
</reference>
<keyword evidence="1" id="KW-0812">Transmembrane</keyword>
<name>A0A7T3EVW1_NEICI</name>
<keyword evidence="1" id="KW-1133">Transmembrane helix</keyword>
<keyword evidence="1" id="KW-0472">Membrane</keyword>
<accession>A0A7T3EVW1</accession>
<gene>
    <name evidence="2" type="ORF">I6G28_01305</name>
</gene>